<proteinExistence type="predicted"/>
<evidence type="ECO:0000313" key="4">
    <source>
        <dbReference type="Proteomes" id="UP001362899"/>
    </source>
</evidence>
<sequence length="141" mass="16113">MIESLFVKNALAQCGLEKYVPAFNRNDIAEDVFFDLTEEDLIEIGILDLSDRLSILKVIRDLKPKELQKMPLSTDVVQMQKRVSECEEYMHRMFSTLVAMKTRLSELEKDSTPPEEDDGITIVTPGVFPESSPHRNVSYFG</sequence>
<dbReference type="EMBL" id="BTGC01000008">
    <property type="protein sequence ID" value="GMM52475.1"/>
    <property type="molecule type" value="Genomic_DNA"/>
</dbReference>
<dbReference type="Proteomes" id="UP001362899">
    <property type="component" value="Unassembled WGS sequence"/>
</dbReference>
<reference evidence="3 4" key="1">
    <citation type="journal article" date="2023" name="Elife">
        <title>Identification of key yeast species and microbe-microbe interactions impacting larval growth of Drosophila in the wild.</title>
        <authorList>
            <person name="Mure A."/>
            <person name="Sugiura Y."/>
            <person name="Maeda R."/>
            <person name="Honda K."/>
            <person name="Sakurai N."/>
            <person name="Takahashi Y."/>
            <person name="Watada M."/>
            <person name="Katoh T."/>
            <person name="Gotoh A."/>
            <person name="Gotoh Y."/>
            <person name="Taniguchi I."/>
            <person name="Nakamura K."/>
            <person name="Hayashi T."/>
            <person name="Katayama T."/>
            <person name="Uemura T."/>
            <person name="Hattori Y."/>
        </authorList>
    </citation>
    <scope>NUCLEOTIDE SEQUENCE [LARGE SCALE GENOMIC DNA]</scope>
    <source>
        <strain evidence="3 4">SB-73</strain>
    </source>
</reference>
<evidence type="ECO:0000256" key="1">
    <source>
        <dbReference type="SAM" id="MobiDB-lite"/>
    </source>
</evidence>
<protein>
    <recommendedName>
        <fullName evidence="2">SAM domain-containing protein</fullName>
    </recommendedName>
</protein>
<dbReference type="Gene3D" id="1.10.150.50">
    <property type="entry name" value="Transcription Factor, Ets-1"/>
    <property type="match status" value="1"/>
</dbReference>
<dbReference type="Pfam" id="PF00536">
    <property type="entry name" value="SAM_1"/>
    <property type="match status" value="1"/>
</dbReference>
<feature type="domain" description="SAM" evidence="2">
    <location>
        <begin position="1"/>
        <end position="65"/>
    </location>
</feature>
<dbReference type="AlphaFoldDB" id="A0AAV5RM23"/>
<feature type="region of interest" description="Disordered" evidence="1">
    <location>
        <begin position="107"/>
        <end position="127"/>
    </location>
</feature>
<dbReference type="CDD" id="cd09487">
    <property type="entry name" value="SAM_superfamily"/>
    <property type="match status" value="1"/>
</dbReference>
<dbReference type="InterPro" id="IPR001660">
    <property type="entry name" value="SAM"/>
</dbReference>
<dbReference type="SUPFAM" id="SSF47769">
    <property type="entry name" value="SAM/Pointed domain"/>
    <property type="match status" value="1"/>
</dbReference>
<organism evidence="3 4">
    <name type="scientific">Starmerella bacillaris</name>
    <name type="common">Yeast</name>
    <name type="synonym">Candida zemplinina</name>
    <dbReference type="NCBI Taxonomy" id="1247836"/>
    <lineage>
        <taxon>Eukaryota</taxon>
        <taxon>Fungi</taxon>
        <taxon>Dikarya</taxon>
        <taxon>Ascomycota</taxon>
        <taxon>Saccharomycotina</taxon>
        <taxon>Dipodascomycetes</taxon>
        <taxon>Dipodascales</taxon>
        <taxon>Trichomonascaceae</taxon>
        <taxon>Starmerella</taxon>
    </lineage>
</organism>
<keyword evidence="4" id="KW-1185">Reference proteome</keyword>
<name>A0AAV5RM23_STABA</name>
<comment type="caution">
    <text evidence="3">The sequence shown here is derived from an EMBL/GenBank/DDBJ whole genome shotgun (WGS) entry which is preliminary data.</text>
</comment>
<evidence type="ECO:0000313" key="3">
    <source>
        <dbReference type="EMBL" id="GMM52475.1"/>
    </source>
</evidence>
<evidence type="ECO:0000259" key="2">
    <source>
        <dbReference type="PROSITE" id="PS50105"/>
    </source>
</evidence>
<dbReference type="PROSITE" id="PS50105">
    <property type="entry name" value="SAM_DOMAIN"/>
    <property type="match status" value="1"/>
</dbReference>
<gene>
    <name evidence="3" type="ORF">DASB73_034380</name>
</gene>
<accession>A0AAV5RM23</accession>
<dbReference type="InterPro" id="IPR013761">
    <property type="entry name" value="SAM/pointed_sf"/>
</dbReference>